<dbReference type="Pfam" id="PF00155">
    <property type="entry name" value="Aminotran_1_2"/>
    <property type="match status" value="1"/>
</dbReference>
<dbReference type="PRINTS" id="PR00753">
    <property type="entry name" value="ACCSYNTHASE"/>
</dbReference>
<evidence type="ECO:0000256" key="6">
    <source>
        <dbReference type="RuleBase" id="RU000481"/>
    </source>
</evidence>
<dbReference type="CDD" id="cd00609">
    <property type="entry name" value="AAT_like"/>
    <property type="match status" value="1"/>
</dbReference>
<evidence type="ECO:0000259" key="7">
    <source>
        <dbReference type="Pfam" id="PF00155"/>
    </source>
</evidence>
<evidence type="ECO:0000256" key="1">
    <source>
        <dbReference type="ARBA" id="ARBA00001933"/>
    </source>
</evidence>
<proteinExistence type="inferred from homology"/>
<dbReference type="FunFam" id="3.40.640.10:FF:000033">
    <property type="entry name" value="Aspartate aminotransferase"/>
    <property type="match status" value="1"/>
</dbReference>
<dbReference type="Gene3D" id="3.40.640.10">
    <property type="entry name" value="Type I PLP-dependent aspartate aminotransferase-like (Major domain)"/>
    <property type="match status" value="1"/>
</dbReference>
<comment type="cofactor">
    <cofactor evidence="1 6">
        <name>pyridoxal 5'-phosphate</name>
        <dbReference type="ChEBI" id="CHEBI:597326"/>
    </cofactor>
</comment>
<comment type="similarity">
    <text evidence="2 6">Belongs to the class-I pyridoxal-phosphate-dependent aminotransferase family.</text>
</comment>
<dbReference type="InterPro" id="IPR050596">
    <property type="entry name" value="AspAT/PAT-like"/>
</dbReference>
<dbReference type="GO" id="GO:0006520">
    <property type="term" value="P:amino acid metabolic process"/>
    <property type="evidence" value="ECO:0007669"/>
    <property type="project" value="InterPro"/>
</dbReference>
<accession>A0A7T1F2T3</accession>
<reference evidence="8 9" key="1">
    <citation type="journal article" date="2021" name="Nat. Commun.">
        <title>Isolation of a member of the candidate phylum Atribacteria reveals a unique cell membrane structure.</title>
        <authorList>
            <person name="Taiki K."/>
            <person name="Nobu M.K."/>
            <person name="Kusada H."/>
            <person name="Meng X.-Y."/>
            <person name="Hosoki N."/>
            <person name="Uematsu K."/>
            <person name="Yoshioka H."/>
            <person name="Kamagata Y."/>
            <person name="Tamaki H."/>
        </authorList>
    </citation>
    <scope>NUCLEOTIDE SEQUENCE [LARGE SCALE GENOMIC DNA]</scope>
    <source>
        <strain evidence="8 9">RT761</strain>
    </source>
</reference>
<sequence length="396" mass="43753">MKISQKVNQIEPSATLTISARAKAMKKNGLDVLSFSAGEPDFDTPQCIKDAAKLAIDQGFTKYTPTSGTLELKEAICSKLNKENGLSYHPDEVIVSCGAKHSLFNAILTLCDAGDEVLLPVPYWVTYVEQIRLAGGKPVFIHCEPKTLRISWEDILNKVTDKTRLFILNNPSNPSGIVWDIEILKKIADLAVEKNIMIISDEIYENLVYDGAQIKSIASFSPEVQSQTIVINGVSKTFSMTGWRIGYAAGPKAAIQSMGRLQDHSTSNPTSISQKATLAALQCDQQIIQNMVNAFNQRRLLMTQLLNKIPDVTFPIPQGAFYVFADFSPYIGKKFENQRIDTSLQLAEILLEKALIAAVPGSAFGMEGYLRFSYATSEQNIEKGMVQLKNFLQNIS</sequence>
<protein>
    <recommendedName>
        <fullName evidence="6">Aminotransferase</fullName>
        <ecNumber evidence="6">2.6.1.-</ecNumber>
    </recommendedName>
</protein>
<dbReference type="PANTHER" id="PTHR46383:SF1">
    <property type="entry name" value="ASPARTATE AMINOTRANSFERASE"/>
    <property type="match status" value="1"/>
</dbReference>
<dbReference type="AlphaFoldDB" id="A0A7T1F2T3"/>
<dbReference type="KEGG" id="alam:RT761_00878"/>
<dbReference type="InterPro" id="IPR004839">
    <property type="entry name" value="Aminotransferase_I/II_large"/>
</dbReference>
<dbReference type="InterPro" id="IPR004838">
    <property type="entry name" value="NHTrfase_class1_PyrdxlP-BS"/>
</dbReference>
<dbReference type="InterPro" id="IPR015421">
    <property type="entry name" value="PyrdxlP-dep_Trfase_major"/>
</dbReference>
<evidence type="ECO:0000256" key="3">
    <source>
        <dbReference type="ARBA" id="ARBA00022576"/>
    </source>
</evidence>
<dbReference type="PANTHER" id="PTHR46383">
    <property type="entry name" value="ASPARTATE AMINOTRANSFERASE"/>
    <property type="match status" value="1"/>
</dbReference>
<dbReference type="EC" id="2.6.1.-" evidence="6"/>
<dbReference type="EMBL" id="CP065383">
    <property type="protein sequence ID" value="QPM67666.1"/>
    <property type="molecule type" value="Genomic_DNA"/>
</dbReference>
<dbReference type="RefSeq" id="WP_218112855.1">
    <property type="nucleotide sequence ID" value="NZ_CP065383.1"/>
</dbReference>
<evidence type="ECO:0000313" key="8">
    <source>
        <dbReference type="EMBL" id="QPM67666.1"/>
    </source>
</evidence>
<dbReference type="Proteomes" id="UP000594463">
    <property type="component" value="Chromosome"/>
</dbReference>
<name>A0A7T1F2T3_ATRLM</name>
<dbReference type="Gene3D" id="3.90.1150.10">
    <property type="entry name" value="Aspartate Aminotransferase, domain 1"/>
    <property type="match status" value="1"/>
</dbReference>
<gene>
    <name evidence="8" type="ORF">RT761_00878</name>
</gene>
<evidence type="ECO:0000313" key="9">
    <source>
        <dbReference type="Proteomes" id="UP000594463"/>
    </source>
</evidence>
<keyword evidence="4 6" id="KW-0808">Transferase</keyword>
<evidence type="ECO:0000256" key="4">
    <source>
        <dbReference type="ARBA" id="ARBA00022679"/>
    </source>
</evidence>
<dbReference type="PROSITE" id="PS00105">
    <property type="entry name" value="AA_TRANSFER_CLASS_1"/>
    <property type="match status" value="1"/>
</dbReference>
<keyword evidence="9" id="KW-1185">Reference proteome</keyword>
<dbReference type="GO" id="GO:0008483">
    <property type="term" value="F:transaminase activity"/>
    <property type="evidence" value="ECO:0007669"/>
    <property type="project" value="UniProtKB-KW"/>
</dbReference>
<evidence type="ECO:0000256" key="5">
    <source>
        <dbReference type="ARBA" id="ARBA00022898"/>
    </source>
</evidence>
<dbReference type="GO" id="GO:0030170">
    <property type="term" value="F:pyridoxal phosphate binding"/>
    <property type="evidence" value="ECO:0007669"/>
    <property type="project" value="InterPro"/>
</dbReference>
<dbReference type="InterPro" id="IPR015422">
    <property type="entry name" value="PyrdxlP-dep_Trfase_small"/>
</dbReference>
<evidence type="ECO:0000256" key="2">
    <source>
        <dbReference type="ARBA" id="ARBA00007441"/>
    </source>
</evidence>
<dbReference type="SUPFAM" id="SSF53383">
    <property type="entry name" value="PLP-dependent transferases"/>
    <property type="match status" value="1"/>
</dbReference>
<feature type="domain" description="Aminotransferase class I/classII large" evidence="7">
    <location>
        <begin position="31"/>
        <end position="384"/>
    </location>
</feature>
<keyword evidence="3 6" id="KW-0032">Aminotransferase</keyword>
<keyword evidence="5" id="KW-0663">Pyridoxal phosphate</keyword>
<dbReference type="InterPro" id="IPR015424">
    <property type="entry name" value="PyrdxlP-dep_Trfase"/>
</dbReference>
<organism evidence="8 9">
    <name type="scientific">Atribacter laminatus</name>
    <dbReference type="NCBI Taxonomy" id="2847778"/>
    <lineage>
        <taxon>Bacteria</taxon>
        <taxon>Pseudomonadati</taxon>
        <taxon>Atribacterota</taxon>
        <taxon>Atribacteria</taxon>
        <taxon>Atribacterales</taxon>
        <taxon>Atribacteraceae</taxon>
        <taxon>Atribacter</taxon>
    </lineage>
</organism>